<name>A0A2K2H7V6_9BACT</name>
<dbReference type="Pfam" id="PF01527">
    <property type="entry name" value="HTH_Tnp_1"/>
    <property type="match status" value="1"/>
</dbReference>
<dbReference type="RefSeq" id="WP_103116066.1">
    <property type="nucleotide sequence ID" value="NZ_PPFX01000031.1"/>
</dbReference>
<dbReference type="InterPro" id="IPR002514">
    <property type="entry name" value="Transposase_8"/>
</dbReference>
<dbReference type="GO" id="GO:0043565">
    <property type="term" value="F:sequence-specific DNA binding"/>
    <property type="evidence" value="ECO:0007669"/>
    <property type="project" value="InterPro"/>
</dbReference>
<comment type="caution">
    <text evidence="1">The sequence shown here is derived from an EMBL/GenBank/DDBJ whole genome shotgun (WGS) entry which is preliminary data.</text>
</comment>
<gene>
    <name evidence="1" type="ORF">C2E25_12480</name>
</gene>
<dbReference type="Proteomes" id="UP000236340">
    <property type="component" value="Unassembled WGS sequence"/>
</dbReference>
<sequence>MSKTKRKRYSAEFKAKVALEAIKGEQTIQELGSRYGLHPNLITNWKRQAIENLAETFSTKAERTRSNDDPQIKELHAKIGELTVERDF</sequence>
<proteinExistence type="predicted"/>
<dbReference type="SUPFAM" id="SSF48295">
    <property type="entry name" value="TrpR-like"/>
    <property type="match status" value="1"/>
</dbReference>
<dbReference type="AlphaFoldDB" id="A0A2K2H7V6"/>
<evidence type="ECO:0000313" key="2">
    <source>
        <dbReference type="Proteomes" id="UP000236340"/>
    </source>
</evidence>
<organism evidence="1 2">
    <name type="scientific">Geothermobacter hydrogeniphilus</name>
    <dbReference type="NCBI Taxonomy" id="1969733"/>
    <lineage>
        <taxon>Bacteria</taxon>
        <taxon>Pseudomonadati</taxon>
        <taxon>Thermodesulfobacteriota</taxon>
        <taxon>Desulfuromonadia</taxon>
        <taxon>Desulfuromonadales</taxon>
        <taxon>Geothermobacteraceae</taxon>
        <taxon>Geothermobacter</taxon>
    </lineage>
</organism>
<evidence type="ECO:0000313" key="1">
    <source>
        <dbReference type="EMBL" id="PNU19392.1"/>
    </source>
</evidence>
<dbReference type="GO" id="GO:0006313">
    <property type="term" value="P:DNA transposition"/>
    <property type="evidence" value="ECO:0007669"/>
    <property type="project" value="InterPro"/>
</dbReference>
<dbReference type="OrthoDB" id="5571971at2"/>
<accession>A0A2K2H7V6</accession>
<dbReference type="InterPro" id="IPR010921">
    <property type="entry name" value="Trp_repressor/repl_initiator"/>
</dbReference>
<dbReference type="Gene3D" id="1.10.10.10">
    <property type="entry name" value="Winged helix-like DNA-binding domain superfamily/Winged helix DNA-binding domain"/>
    <property type="match status" value="1"/>
</dbReference>
<dbReference type="InterPro" id="IPR036388">
    <property type="entry name" value="WH-like_DNA-bd_sf"/>
</dbReference>
<dbReference type="GO" id="GO:0004803">
    <property type="term" value="F:transposase activity"/>
    <property type="evidence" value="ECO:0007669"/>
    <property type="project" value="InterPro"/>
</dbReference>
<reference evidence="1 2" key="1">
    <citation type="journal article" date="2018" name="Genome Announc.">
        <title>Genome Sequence of Geothermobacter sp. HR-1 Iron Reducer from the Loihi Seamount.</title>
        <authorList>
            <person name="Smith H."/>
            <person name="Abuyen K."/>
            <person name="Tremblay J."/>
            <person name="Savalia P."/>
            <person name="Perez-Rodriguez I."/>
            <person name="Emerson D."/>
            <person name="Tully B."/>
            <person name="Amend J."/>
        </authorList>
    </citation>
    <scope>NUCLEOTIDE SEQUENCE [LARGE SCALE GENOMIC DNA]</scope>
    <source>
        <strain evidence="1 2">HR-1</strain>
    </source>
</reference>
<evidence type="ECO:0008006" key="3">
    <source>
        <dbReference type="Google" id="ProtNLM"/>
    </source>
</evidence>
<protein>
    <recommendedName>
        <fullName evidence="3">Transposase</fullName>
    </recommendedName>
</protein>
<dbReference type="EMBL" id="PPFX01000031">
    <property type="protein sequence ID" value="PNU19392.1"/>
    <property type="molecule type" value="Genomic_DNA"/>
</dbReference>